<gene>
    <name evidence="3" type="ORF">HO133_007015</name>
</gene>
<evidence type="ECO:0008006" key="5">
    <source>
        <dbReference type="Google" id="ProtNLM"/>
    </source>
</evidence>
<dbReference type="InterPro" id="IPR036770">
    <property type="entry name" value="Ankyrin_rpt-contain_sf"/>
</dbReference>
<dbReference type="AlphaFoldDB" id="A0A8H6FI16"/>
<protein>
    <recommendedName>
        <fullName evidence="5">Ankyrin</fullName>
    </recommendedName>
</protein>
<dbReference type="Proteomes" id="UP000593566">
    <property type="component" value="Unassembled WGS sequence"/>
</dbReference>
<keyword evidence="1" id="KW-0677">Repeat</keyword>
<evidence type="ECO:0000313" key="3">
    <source>
        <dbReference type="EMBL" id="KAF6228903.1"/>
    </source>
</evidence>
<reference evidence="3 4" key="1">
    <citation type="journal article" date="2020" name="Genomics">
        <title>Complete, high-quality genomes from long-read metagenomic sequencing of two wolf lichen thalli reveals enigmatic genome architecture.</title>
        <authorList>
            <person name="McKenzie S.K."/>
            <person name="Walston R.F."/>
            <person name="Allen J.L."/>
        </authorList>
    </citation>
    <scope>NUCLEOTIDE SEQUENCE [LARGE SCALE GENOMIC DNA]</scope>
    <source>
        <strain evidence="3">WasteWater1</strain>
    </source>
</reference>
<comment type="caution">
    <text evidence="3">The sequence shown here is derived from an EMBL/GenBank/DDBJ whole genome shotgun (WGS) entry which is preliminary data.</text>
</comment>
<dbReference type="Gene3D" id="1.25.40.20">
    <property type="entry name" value="Ankyrin repeat-containing domain"/>
    <property type="match status" value="2"/>
</dbReference>
<dbReference type="RefSeq" id="XP_037156545.1">
    <property type="nucleotide sequence ID" value="XM_037297910.1"/>
</dbReference>
<evidence type="ECO:0000256" key="2">
    <source>
        <dbReference type="ARBA" id="ARBA00023043"/>
    </source>
</evidence>
<dbReference type="InterPro" id="IPR050745">
    <property type="entry name" value="Multifunctional_regulatory"/>
</dbReference>
<accession>A0A8H6FI16</accession>
<dbReference type="SUPFAM" id="SSF48403">
    <property type="entry name" value="Ankyrin repeat"/>
    <property type="match status" value="1"/>
</dbReference>
<name>A0A8H6FI16_9LECA</name>
<dbReference type="PANTHER" id="PTHR24189:SF50">
    <property type="entry name" value="ANKYRIN REPEAT AND SOCS BOX PROTEIN 2"/>
    <property type="match status" value="1"/>
</dbReference>
<evidence type="ECO:0000313" key="4">
    <source>
        <dbReference type="Proteomes" id="UP000593566"/>
    </source>
</evidence>
<dbReference type="SMART" id="SM00248">
    <property type="entry name" value="ANK"/>
    <property type="match status" value="3"/>
</dbReference>
<keyword evidence="2" id="KW-0040">ANK repeat</keyword>
<keyword evidence="4" id="KW-1185">Reference proteome</keyword>
<proteinExistence type="predicted"/>
<dbReference type="PANTHER" id="PTHR24189">
    <property type="entry name" value="MYOTROPHIN"/>
    <property type="match status" value="1"/>
</dbReference>
<organism evidence="3 4">
    <name type="scientific">Letharia lupina</name>
    <dbReference type="NCBI Taxonomy" id="560253"/>
    <lineage>
        <taxon>Eukaryota</taxon>
        <taxon>Fungi</taxon>
        <taxon>Dikarya</taxon>
        <taxon>Ascomycota</taxon>
        <taxon>Pezizomycotina</taxon>
        <taxon>Lecanoromycetes</taxon>
        <taxon>OSLEUM clade</taxon>
        <taxon>Lecanoromycetidae</taxon>
        <taxon>Lecanorales</taxon>
        <taxon>Lecanorineae</taxon>
        <taxon>Parmeliaceae</taxon>
        <taxon>Letharia</taxon>
    </lineage>
</organism>
<dbReference type="EMBL" id="JACCJB010000003">
    <property type="protein sequence ID" value="KAF6228903.1"/>
    <property type="molecule type" value="Genomic_DNA"/>
</dbReference>
<sequence>MKEHHTSFSGSFATLKTQFEQTSSATESAILARIDGLARQNLGLMKALEQHSESNQTRAATLESDVRSIQLSLMQSPSFFRKTCDEFKDLELDDAAKNIAHRTSMSPSTIRKTRMGKVCTCRFRASSQRYSSSQNSNLRESSWTVSLRTANVCHHHDCPHSAWTESSWSLSFRLAYCNRLLASALQATVSFTNGAGGMSLSPTMSLTNLVSSDSPAFALIRDPILKGMPANDIEAAVNQRVQSLRQLFQDRKASPYDVDVHGNTLLHVAAYHAGDYWFHTNLCSEDQTDLTVCLIRQILTLGVPLNEVNEQGQTFLNCFLNFPVGPWYDQGICESFASSVTQLIDVGAELVTINRPGQIIRADAVLSVPPPIYLRHTLTSIIDIAEALLCNDICLAVARKSEVDLQRALAVSPRAINETNNMSQTALHLAVEWPAGMRLLLEAGADVDCLDCVMLSPLNYAINRSLIEPIHVLGNADCSLLDYSHSPILKDAIRIGENCRGKQTLIAEGKMVTDLVVDLVIDRRQRLRDLATRLLPVSALTHFYPLGDHDFFLPDEKASRLFSALVHHGIPVLSALDPGRDRTTVYHQIEVYPRIAERLWKAGFRDIDGRDCFGLTPLMYMRSDAHSKHSINIRLECVAWFLNKGADLYAKQDLGLYFEREERNMRSGSRQLLSATSLQFLAHELGFALGENLLYVSMWDKHDMPLGMILSEISRRVFEQVLMDNVSDDCECACSNGGCKALTLITKSYILSLGKNYRSQQLANLWADIMDICNPLKCSEFMRLITFEELGLTHTCCHHEHRRDREWEFSVFSRIGDQAEIDEIQDVEVADLRKLEELLEEFEVKRIEFDVPFEDFLQEYWHPRMKEVLDKGDLDKEALREIGVTVYESD</sequence>
<dbReference type="InterPro" id="IPR002110">
    <property type="entry name" value="Ankyrin_rpt"/>
</dbReference>
<evidence type="ECO:0000256" key="1">
    <source>
        <dbReference type="ARBA" id="ARBA00022737"/>
    </source>
</evidence>
<dbReference type="GeneID" id="59335415"/>